<proteinExistence type="predicted"/>
<dbReference type="OrthoDB" id="1716297at2759"/>
<dbReference type="EMBL" id="CP097508">
    <property type="protein sequence ID" value="URE10436.1"/>
    <property type="molecule type" value="Genomic_DNA"/>
</dbReference>
<gene>
    <name evidence="1" type="ORF">MUK42_23383</name>
</gene>
<reference evidence="1" key="1">
    <citation type="submission" date="2022-05" db="EMBL/GenBank/DDBJ databases">
        <title>The Musa troglodytarum L. genome provides insights into the mechanism of non-climacteric behaviour and enrichment of carotenoids.</title>
        <authorList>
            <person name="Wang J."/>
        </authorList>
    </citation>
    <scope>NUCLEOTIDE SEQUENCE</scope>
    <source>
        <tissue evidence="1">Leaf</tissue>
    </source>
</reference>
<evidence type="ECO:0000313" key="1">
    <source>
        <dbReference type="EMBL" id="URE10436.1"/>
    </source>
</evidence>
<evidence type="ECO:0000313" key="2">
    <source>
        <dbReference type="Proteomes" id="UP001055439"/>
    </source>
</evidence>
<organism evidence="1 2">
    <name type="scientific">Musa troglodytarum</name>
    <name type="common">fe'i banana</name>
    <dbReference type="NCBI Taxonomy" id="320322"/>
    <lineage>
        <taxon>Eukaryota</taxon>
        <taxon>Viridiplantae</taxon>
        <taxon>Streptophyta</taxon>
        <taxon>Embryophyta</taxon>
        <taxon>Tracheophyta</taxon>
        <taxon>Spermatophyta</taxon>
        <taxon>Magnoliopsida</taxon>
        <taxon>Liliopsida</taxon>
        <taxon>Zingiberales</taxon>
        <taxon>Musaceae</taxon>
        <taxon>Musa</taxon>
    </lineage>
</organism>
<dbReference type="Gene3D" id="3.90.70.10">
    <property type="entry name" value="Cysteine proteinases"/>
    <property type="match status" value="1"/>
</dbReference>
<dbReference type="AlphaFoldDB" id="A0A9E7G8S1"/>
<dbReference type="SUPFAM" id="SSF54001">
    <property type="entry name" value="Cysteine proteinases"/>
    <property type="match status" value="1"/>
</dbReference>
<dbReference type="Proteomes" id="UP001055439">
    <property type="component" value="Chromosome 6"/>
</dbReference>
<accession>A0A9E7G8S1</accession>
<name>A0A9E7G8S1_9LILI</name>
<dbReference type="InterPro" id="IPR038765">
    <property type="entry name" value="Papain-like_cys_pep_sf"/>
</dbReference>
<sequence>MYRDVTAVVSLDWRDEGVVSPVKNQGTCGKDDSSCNSSIPIQLII</sequence>
<protein>
    <submittedName>
        <fullName evidence="1">Uncharacterized protein</fullName>
    </submittedName>
</protein>
<keyword evidence="2" id="KW-1185">Reference proteome</keyword>